<feature type="transmembrane region" description="Helical" evidence="1">
    <location>
        <begin position="145"/>
        <end position="163"/>
    </location>
</feature>
<evidence type="ECO:0008006" key="4">
    <source>
        <dbReference type="Google" id="ProtNLM"/>
    </source>
</evidence>
<feature type="transmembrane region" description="Helical" evidence="1">
    <location>
        <begin position="48"/>
        <end position="71"/>
    </location>
</feature>
<dbReference type="Proteomes" id="UP000217895">
    <property type="component" value="Chromosome"/>
</dbReference>
<feature type="transmembrane region" description="Helical" evidence="1">
    <location>
        <begin position="378"/>
        <end position="402"/>
    </location>
</feature>
<keyword evidence="1" id="KW-0472">Membrane</keyword>
<accession>A0A1Z4J9U5</accession>
<feature type="transmembrane region" description="Helical" evidence="1">
    <location>
        <begin position="258"/>
        <end position="287"/>
    </location>
</feature>
<evidence type="ECO:0000313" key="3">
    <source>
        <dbReference type="Proteomes" id="UP000217895"/>
    </source>
</evidence>
<name>A0A1Z4J9U5_LEPBY</name>
<dbReference type="AlphaFoldDB" id="A0A1Z4J9U5"/>
<keyword evidence="1" id="KW-1133">Transmembrane helix</keyword>
<proteinExistence type="predicted"/>
<feature type="transmembrane region" description="Helical" evidence="1">
    <location>
        <begin position="299"/>
        <end position="316"/>
    </location>
</feature>
<evidence type="ECO:0000313" key="2">
    <source>
        <dbReference type="EMBL" id="BAY53500.1"/>
    </source>
</evidence>
<reference evidence="2 3" key="1">
    <citation type="submission" date="2017-06" db="EMBL/GenBank/DDBJ databases">
        <title>Genome sequencing of cyanobaciteial culture collection at National Institute for Environmental Studies (NIES).</title>
        <authorList>
            <person name="Hirose Y."/>
            <person name="Shimura Y."/>
            <person name="Fujisawa T."/>
            <person name="Nakamura Y."/>
            <person name="Kawachi M."/>
        </authorList>
    </citation>
    <scope>NUCLEOTIDE SEQUENCE [LARGE SCALE GENOMIC DNA]</scope>
    <source>
        <strain evidence="2 3">NIES-2135</strain>
    </source>
</reference>
<dbReference type="EMBL" id="AP018203">
    <property type="protein sequence ID" value="BAY53500.1"/>
    <property type="molecule type" value="Genomic_DNA"/>
</dbReference>
<gene>
    <name evidence="2" type="ORF">NIES2135_03060</name>
</gene>
<dbReference type="PANTHER" id="PTHR37422:SF13">
    <property type="entry name" value="LIPOPOLYSACCHARIDE BIOSYNTHESIS PROTEIN PA4999-RELATED"/>
    <property type="match status" value="1"/>
</dbReference>
<dbReference type="PANTHER" id="PTHR37422">
    <property type="entry name" value="TEICHURONIC ACID BIOSYNTHESIS PROTEIN TUAE"/>
    <property type="match status" value="1"/>
</dbReference>
<feature type="transmembrane region" description="Helical" evidence="1">
    <location>
        <begin position="91"/>
        <end position="108"/>
    </location>
</feature>
<feature type="transmembrane region" description="Helical" evidence="1">
    <location>
        <begin position="236"/>
        <end position="252"/>
    </location>
</feature>
<sequence length="473" mass="52475">MYTAQPQPKTPQVSEPWLMIGALVALTVLCLAANVGSVLRFIFPTGSLVVGALLFFRYPLFYVGFTWWLWFLTPLVRRMIDWQAGWLDPNPVLLAPFLVSFLASLTLLTQLPKAIRGNGLPFVLSAIAVLYGAFIGLLSFQPQTVIIALLNWLTPIVFGYHLFSKWRQFPELKRVTERTFLWGTIVMGSYGIIQFLFAPLWDQFWLQNLIAIMKIYSFGTPDPLRIRVWSTMHSPQPFACILVACVLLLFAIKNPLKIAASAVGYLTLLLTLARTAWLSWFIGLVVFIPSLKPRLQMRLIVTLMVMSLVILPLTAIEPFSTVISSRVQTLFQGQQDGSFVDRSIGYTNLLNDALVEVEGRGIGYVIRDANIGGNDSGILTLLLNLGWFGTIPYVAGLVLLIFSMMQGREAAIDPFVGACRAIVLATVSQISLNTVMLAPFGLVLWGFIGLAAAARLYYLQPVPATDPEPSIPQ</sequence>
<keyword evidence="1" id="KW-0812">Transmembrane</keyword>
<evidence type="ECO:0000256" key="1">
    <source>
        <dbReference type="SAM" id="Phobius"/>
    </source>
</evidence>
<feature type="transmembrane region" description="Helical" evidence="1">
    <location>
        <begin position="179"/>
        <end position="198"/>
    </location>
</feature>
<protein>
    <recommendedName>
        <fullName evidence="4">Glucose-6-phosphate isomerase</fullName>
    </recommendedName>
</protein>
<feature type="transmembrane region" description="Helical" evidence="1">
    <location>
        <begin position="17"/>
        <end position="36"/>
    </location>
</feature>
<dbReference type="InterPro" id="IPR051533">
    <property type="entry name" value="WaaL-like"/>
</dbReference>
<keyword evidence="3" id="KW-1185">Reference proteome</keyword>
<feature type="transmembrane region" description="Helical" evidence="1">
    <location>
        <begin position="438"/>
        <end position="458"/>
    </location>
</feature>
<feature type="transmembrane region" description="Helical" evidence="1">
    <location>
        <begin position="120"/>
        <end position="139"/>
    </location>
</feature>
<organism evidence="2 3">
    <name type="scientific">Leptolyngbya boryana NIES-2135</name>
    <dbReference type="NCBI Taxonomy" id="1973484"/>
    <lineage>
        <taxon>Bacteria</taxon>
        <taxon>Bacillati</taxon>
        <taxon>Cyanobacteriota</taxon>
        <taxon>Cyanophyceae</taxon>
        <taxon>Leptolyngbyales</taxon>
        <taxon>Leptolyngbyaceae</taxon>
        <taxon>Leptolyngbya group</taxon>
        <taxon>Leptolyngbya</taxon>
    </lineage>
</organism>